<dbReference type="Pfam" id="PF06527">
    <property type="entry name" value="TniQ"/>
    <property type="match status" value="1"/>
</dbReference>
<dbReference type="EMBL" id="BSPL01000018">
    <property type="protein sequence ID" value="GLS71663.1"/>
    <property type="molecule type" value="Genomic_DNA"/>
</dbReference>
<dbReference type="AlphaFoldDB" id="A0AA37TI14"/>
<keyword evidence="3" id="KW-1185">Reference proteome</keyword>
<sequence length="622" mass="68971">MTPPLVLRFDLKADESVPSWISRLAVHNGAGTAREFCLDMGFTFQDCVDGEPAALTKLSALTGTPVEMLERASLRADGSNFLLGPERLSHKLLRRTKVHVCPLCARDDIEAAARTGEPAPYGRTLWQLSVIRTCLDHHRALIQIAEGARTSTHDFTRLLQGRAAEILQAAKLPLARAPSSLERYVVDRLTGKPTGAPWLDQLDLYAATATCELLGALITVGAKAKMKSLSESALHHAGDVGCTIARGGETAIQEVLSDVYRRHVFKPHGSEGPPGVFGVLYQSLSLRQNESIFAPVRDMVRRQIAEIMPVGPGDIILQQPVETRVYHSITSAARETGRHPARLRRILAAAGLIRPDHAQIPDNLVTFEVESGRALLEAHTDSVPLNEVRRYLGTSLAQANLIVEHGFIQPRIKNRGKRNQKLNAFSRDDIDQFLARLSDGIEPVSIISKVMFPIAAASRRARCNLIDVIKLISDKKLKRVAIHSELDGLSSIFVDPNEVAYRLLEDGDAVTMEMARSVLWVNPTIVAALIEKNYLTSTMSVHPLARNVVRCIERDSFEAFNHTYVSAAELAGYSRLRYRRVWYAVKKCRPAIAKDVARANFYWRDAIPIIGPRAEKRNKIER</sequence>
<dbReference type="Proteomes" id="UP001157440">
    <property type="component" value="Unassembled WGS sequence"/>
</dbReference>
<evidence type="ECO:0000259" key="1">
    <source>
        <dbReference type="Pfam" id="PF06527"/>
    </source>
</evidence>
<proteinExistence type="predicted"/>
<dbReference type="RefSeq" id="WP_238198800.1">
    <property type="nucleotide sequence ID" value="NZ_BPQZ01000027.1"/>
</dbReference>
<name>A0AA37TI14_9HYPH</name>
<gene>
    <name evidence="2" type="ORF">GCM10007890_36760</name>
</gene>
<feature type="domain" description="TniQ" evidence="1">
    <location>
        <begin position="8"/>
        <end position="141"/>
    </location>
</feature>
<accession>A0AA37TI14</accession>
<comment type="caution">
    <text evidence="2">The sequence shown here is derived from an EMBL/GenBank/DDBJ whole genome shotgun (WGS) entry which is preliminary data.</text>
</comment>
<protein>
    <recommendedName>
        <fullName evidence="1">TniQ domain-containing protein</fullName>
    </recommendedName>
</protein>
<evidence type="ECO:0000313" key="2">
    <source>
        <dbReference type="EMBL" id="GLS71663.1"/>
    </source>
</evidence>
<organism evidence="2 3">
    <name type="scientific">Methylobacterium tardum</name>
    <dbReference type="NCBI Taxonomy" id="374432"/>
    <lineage>
        <taxon>Bacteria</taxon>
        <taxon>Pseudomonadati</taxon>
        <taxon>Pseudomonadota</taxon>
        <taxon>Alphaproteobacteria</taxon>
        <taxon>Hyphomicrobiales</taxon>
        <taxon>Methylobacteriaceae</taxon>
        <taxon>Methylobacterium</taxon>
    </lineage>
</organism>
<evidence type="ECO:0000313" key="3">
    <source>
        <dbReference type="Proteomes" id="UP001157440"/>
    </source>
</evidence>
<dbReference type="InterPro" id="IPR009492">
    <property type="entry name" value="TniQ"/>
</dbReference>
<reference evidence="3" key="1">
    <citation type="journal article" date="2019" name="Int. J. Syst. Evol. Microbiol.">
        <title>The Global Catalogue of Microorganisms (GCM) 10K type strain sequencing project: providing services to taxonomists for standard genome sequencing and annotation.</title>
        <authorList>
            <consortium name="The Broad Institute Genomics Platform"/>
            <consortium name="The Broad Institute Genome Sequencing Center for Infectious Disease"/>
            <person name="Wu L."/>
            <person name="Ma J."/>
        </authorList>
    </citation>
    <scope>NUCLEOTIDE SEQUENCE [LARGE SCALE GENOMIC DNA]</scope>
    <source>
        <strain evidence="3">NBRC 103632</strain>
    </source>
</reference>